<keyword evidence="3" id="KW-0539">Nucleus</keyword>
<sequence length="322" mass="34087">MPSRKSNVSIVSNNGATGDEGSPTTTTRAPRESTGMSVEDLSLPRTMISRLAKGVLPPNTQIQKDALSALSKSATVFVNYLASNAMENATGAGKKTIQPPDVIVALRDTEFEFMIPRIEAELKKYNTVQCDKRNSYRRKVKADKLAAAGTGPDSSAEDPTSAATASANAGDGAATTSTATATAEATTTTSSSSASKPKTSSATAKANITNIVNGSSDAEGDDSRPAKKVRRSSADGGEGVDGEDDEGDVDEDEEMEDDDVEEDEEEEEDDVEDEEGENEEGGEDEDPIEDEDERIQRQIERDEALDEADGDDDDDDAGNRSD</sequence>
<feature type="compositionally biased region" description="Polar residues" evidence="6">
    <location>
        <begin position="1"/>
        <end position="28"/>
    </location>
</feature>
<dbReference type="PANTHER" id="PTHR46172">
    <property type="entry name" value="DNA POLYMERASE EPSILON SUBUNIT 3"/>
    <property type="match status" value="1"/>
</dbReference>
<dbReference type="InterPro" id="IPR009072">
    <property type="entry name" value="Histone-fold"/>
</dbReference>
<feature type="compositionally biased region" description="Polar residues" evidence="6">
    <location>
        <begin position="207"/>
        <end position="216"/>
    </location>
</feature>
<dbReference type="InterPro" id="IPR051377">
    <property type="entry name" value="DNA_Pol-Epsilon_Subunit"/>
</dbReference>
<dbReference type="InterPro" id="IPR003958">
    <property type="entry name" value="CBFA_NFYB_domain"/>
</dbReference>
<evidence type="ECO:0000256" key="1">
    <source>
        <dbReference type="ARBA" id="ARBA00004123"/>
    </source>
</evidence>
<dbReference type="EMBL" id="JBFMKM010000004">
    <property type="protein sequence ID" value="KAL1306857.1"/>
    <property type="molecule type" value="Genomic_DNA"/>
</dbReference>
<evidence type="ECO:0000313" key="8">
    <source>
        <dbReference type="EMBL" id="KAL1306857.1"/>
    </source>
</evidence>
<comment type="subcellular location">
    <subcellularLocation>
        <location evidence="1">Nucleus</location>
    </subcellularLocation>
</comment>
<reference evidence="8 9" key="1">
    <citation type="submission" date="2024-07" db="EMBL/GenBank/DDBJ databases">
        <title>Draft sequence of the Neodothiora populina.</title>
        <authorList>
            <person name="Drown D.D."/>
            <person name="Schuette U.S."/>
            <person name="Buechlein A.B."/>
            <person name="Rusch D.R."/>
            <person name="Winton L.W."/>
            <person name="Adams G.A."/>
        </authorList>
    </citation>
    <scope>NUCLEOTIDE SEQUENCE [LARGE SCALE GENOMIC DNA]</scope>
    <source>
        <strain evidence="8 9">CPC 39397</strain>
    </source>
</reference>
<dbReference type="SUPFAM" id="SSF47113">
    <property type="entry name" value="Histone-fold"/>
    <property type="match status" value="1"/>
</dbReference>
<feature type="compositionally biased region" description="Acidic residues" evidence="6">
    <location>
        <begin position="238"/>
        <end position="293"/>
    </location>
</feature>
<dbReference type="PANTHER" id="PTHR46172:SF1">
    <property type="entry name" value="DNA POLYMERASE EPSILON SUBUNIT 3"/>
    <property type="match status" value="1"/>
</dbReference>
<keyword evidence="9" id="KW-1185">Reference proteome</keyword>
<evidence type="ECO:0000313" key="9">
    <source>
        <dbReference type="Proteomes" id="UP001562354"/>
    </source>
</evidence>
<name>A0ABR3PL56_9PEZI</name>
<feature type="region of interest" description="Disordered" evidence="6">
    <location>
        <begin position="1"/>
        <end position="37"/>
    </location>
</feature>
<gene>
    <name evidence="8" type="ORF">AAFC00_005510</name>
</gene>
<organism evidence="8 9">
    <name type="scientific">Neodothiora populina</name>
    <dbReference type="NCBI Taxonomy" id="2781224"/>
    <lineage>
        <taxon>Eukaryota</taxon>
        <taxon>Fungi</taxon>
        <taxon>Dikarya</taxon>
        <taxon>Ascomycota</taxon>
        <taxon>Pezizomycotina</taxon>
        <taxon>Dothideomycetes</taxon>
        <taxon>Dothideomycetidae</taxon>
        <taxon>Dothideales</taxon>
        <taxon>Dothioraceae</taxon>
        <taxon>Neodothiora</taxon>
    </lineage>
</organism>
<evidence type="ECO:0000256" key="5">
    <source>
        <dbReference type="ARBA" id="ARBA00042096"/>
    </source>
</evidence>
<evidence type="ECO:0000256" key="4">
    <source>
        <dbReference type="ARBA" id="ARBA00039775"/>
    </source>
</evidence>
<dbReference type="Proteomes" id="UP001562354">
    <property type="component" value="Unassembled WGS sequence"/>
</dbReference>
<comment type="caution">
    <text evidence="8">The sequence shown here is derived from an EMBL/GenBank/DDBJ whole genome shotgun (WGS) entry which is preliminary data.</text>
</comment>
<protein>
    <recommendedName>
        <fullName evidence="4">DNA polymerase epsilon subunit D</fullName>
    </recommendedName>
    <alternativeName>
        <fullName evidence="5">DNA polymerase II subunit D</fullName>
    </alternativeName>
</protein>
<dbReference type="Gene3D" id="1.10.20.10">
    <property type="entry name" value="Histone, subunit A"/>
    <property type="match status" value="1"/>
</dbReference>
<evidence type="ECO:0000256" key="3">
    <source>
        <dbReference type="ARBA" id="ARBA00023242"/>
    </source>
</evidence>
<feature type="compositionally biased region" description="Acidic residues" evidence="6">
    <location>
        <begin position="303"/>
        <end position="316"/>
    </location>
</feature>
<dbReference type="CDD" id="cd22928">
    <property type="entry name" value="HFD_POLE3_DPB4"/>
    <property type="match status" value="1"/>
</dbReference>
<evidence type="ECO:0000259" key="7">
    <source>
        <dbReference type="Pfam" id="PF00808"/>
    </source>
</evidence>
<proteinExistence type="predicted"/>
<dbReference type="Pfam" id="PF00808">
    <property type="entry name" value="CBFD_NFYB_HMF"/>
    <property type="match status" value="1"/>
</dbReference>
<dbReference type="GeneID" id="95979209"/>
<feature type="compositionally biased region" description="Low complexity" evidence="6">
    <location>
        <begin position="160"/>
        <end position="206"/>
    </location>
</feature>
<evidence type="ECO:0000256" key="2">
    <source>
        <dbReference type="ARBA" id="ARBA00022705"/>
    </source>
</evidence>
<feature type="domain" description="Transcription factor CBF/NF-Y/archaeal histone" evidence="7">
    <location>
        <begin position="42"/>
        <end position="106"/>
    </location>
</feature>
<keyword evidence="2" id="KW-0235">DNA replication</keyword>
<dbReference type="RefSeq" id="XP_069203129.1">
    <property type="nucleotide sequence ID" value="XM_069345301.1"/>
</dbReference>
<feature type="region of interest" description="Disordered" evidence="6">
    <location>
        <begin position="142"/>
        <end position="322"/>
    </location>
</feature>
<evidence type="ECO:0000256" key="6">
    <source>
        <dbReference type="SAM" id="MobiDB-lite"/>
    </source>
</evidence>
<accession>A0ABR3PL56</accession>